<keyword evidence="9 12" id="KW-1133">Transmembrane helix</keyword>
<feature type="domain" description="PTS EIIC type-1" evidence="15">
    <location>
        <begin position="109"/>
        <end position="510"/>
    </location>
</feature>
<keyword evidence="6" id="KW-0598">Phosphotransferase system</keyword>
<dbReference type="InterPro" id="IPR013013">
    <property type="entry name" value="PTS_EIIC_1"/>
</dbReference>
<protein>
    <submittedName>
        <fullName evidence="16">Glucose PTS transporter subunit IIA</fullName>
    </submittedName>
</protein>
<evidence type="ECO:0000259" key="13">
    <source>
        <dbReference type="PROSITE" id="PS51093"/>
    </source>
</evidence>
<dbReference type="Pfam" id="PF02378">
    <property type="entry name" value="PTS_EIIC"/>
    <property type="match status" value="1"/>
</dbReference>
<dbReference type="InterPro" id="IPR011055">
    <property type="entry name" value="Dup_hybrid_motif"/>
</dbReference>
<proteinExistence type="predicted"/>
<gene>
    <name evidence="16" type="ORF">VXJ25_01965</name>
</gene>
<dbReference type="Pfam" id="PF00358">
    <property type="entry name" value="PTS_EIIA_1"/>
    <property type="match status" value="1"/>
</dbReference>
<dbReference type="InterPro" id="IPR050558">
    <property type="entry name" value="PTS_Sugar-Specific_Components"/>
</dbReference>
<evidence type="ECO:0000256" key="1">
    <source>
        <dbReference type="ARBA" id="ARBA00004651"/>
    </source>
</evidence>
<feature type="domain" description="PTS EIIA type-1" evidence="13">
    <location>
        <begin position="557"/>
        <end position="661"/>
    </location>
</feature>
<accession>A0ABU7R838</accession>
<keyword evidence="2" id="KW-0813">Transport</keyword>
<dbReference type="PROSITE" id="PS51098">
    <property type="entry name" value="PTS_EIIB_TYPE_1"/>
    <property type="match status" value="1"/>
</dbReference>
<feature type="transmembrane region" description="Helical" evidence="12">
    <location>
        <begin position="110"/>
        <end position="128"/>
    </location>
</feature>
<dbReference type="Gene3D" id="3.30.1360.60">
    <property type="entry name" value="Glucose permease domain IIB"/>
    <property type="match status" value="1"/>
</dbReference>
<feature type="transmembrane region" description="Helical" evidence="12">
    <location>
        <begin position="435"/>
        <end position="468"/>
    </location>
</feature>
<feature type="transmembrane region" description="Helical" evidence="12">
    <location>
        <begin position="474"/>
        <end position="495"/>
    </location>
</feature>
<sequence>MALDHRQAAQEILEAVGGPGNIVSAAHCATRLRLVIADNSKIDKDKVENAAGAKGNFEASGQLQIIYGTGTVNKVYDEFIKLAGVSAASKDDVKQAAAQKANPFQRAIKALGDVFVPIIPAIVASGLLMGLTEGINNAMGGALSTDGWWILVHAFSNASFVFLQILIGFSAARVFGGNEYLGGVIGMIANHTALINAWSIPGAIEKFGGSAYQVVGSQAAATWLSAQTGSAVTAAEATSDAIMAAGGIPQVTLFGAYNVTLQGYQGHVIPIVIAVFVMCLIEKWLHKHVPDMFDLFVTPLVTVLVTGTLLLTVIGPVFSLVENGVMYGFQWLLSIPFGLGGALVGAIYPATVVLGVHHMFNALEATLIANTGVDNFNPIISCCNVAQGAACLAVFVKTKRMKMKELALPSGISGFLGITEPAIYGVNLPNMKPFVAAMVGAAVGGALSSLFGVVSIAYGITGLFGFLITTGYTLQYAICILVSAGVAFGLTTVLYRDDAERATPAETTQVVAETQATANQAGAIAEAANDTEPVQVVAETLASPMSGTAIALSSVPDPVFASEAMGKGEAVEPTEGKVLSPVDGTVTVLAETGHAIGLLSDGGAEVLIHVGIDTVELRGAPFSAHCKLGDKVRKGDLLIDVDLAAVEAAGKQTTTMVVVTNTDAYSSVTGADGPVTAGDPLVELK</sequence>
<feature type="active site" description="Phosphocysteine intermediate; for EIIB activity" evidence="11">
    <location>
        <position position="28"/>
    </location>
</feature>
<dbReference type="SUPFAM" id="SSF51261">
    <property type="entry name" value="Duplicated hybrid motif"/>
    <property type="match status" value="1"/>
</dbReference>
<dbReference type="InterPro" id="IPR003352">
    <property type="entry name" value="PTS_EIIC"/>
</dbReference>
<evidence type="ECO:0000256" key="8">
    <source>
        <dbReference type="ARBA" id="ARBA00022777"/>
    </source>
</evidence>
<feature type="transmembrane region" description="Helical" evidence="12">
    <location>
        <begin position="333"/>
        <end position="356"/>
    </location>
</feature>
<keyword evidence="4" id="KW-0762">Sugar transport</keyword>
<evidence type="ECO:0000256" key="4">
    <source>
        <dbReference type="ARBA" id="ARBA00022597"/>
    </source>
</evidence>
<dbReference type="SUPFAM" id="SSF55604">
    <property type="entry name" value="Glucose permease domain IIB"/>
    <property type="match status" value="1"/>
</dbReference>
<evidence type="ECO:0000256" key="3">
    <source>
        <dbReference type="ARBA" id="ARBA00022475"/>
    </source>
</evidence>
<evidence type="ECO:0000259" key="15">
    <source>
        <dbReference type="PROSITE" id="PS51103"/>
    </source>
</evidence>
<keyword evidence="7 12" id="KW-0812">Transmembrane</keyword>
<feature type="transmembrane region" description="Helical" evidence="12">
    <location>
        <begin position="268"/>
        <end position="285"/>
    </location>
</feature>
<evidence type="ECO:0000313" key="17">
    <source>
        <dbReference type="Proteomes" id="UP001332931"/>
    </source>
</evidence>
<keyword evidence="8" id="KW-0418">Kinase</keyword>
<dbReference type="InterPro" id="IPR001127">
    <property type="entry name" value="PTS_EIIA_1_perm"/>
</dbReference>
<dbReference type="EMBL" id="JAZGJQ010000002">
    <property type="protein sequence ID" value="MEE6146766.1"/>
    <property type="molecule type" value="Genomic_DNA"/>
</dbReference>
<dbReference type="InterPro" id="IPR036878">
    <property type="entry name" value="Glu_permease_IIB"/>
</dbReference>
<dbReference type="Pfam" id="PF00367">
    <property type="entry name" value="PTS_EIIB"/>
    <property type="match status" value="1"/>
</dbReference>
<dbReference type="Proteomes" id="UP001332931">
    <property type="component" value="Unassembled WGS sequence"/>
</dbReference>
<evidence type="ECO:0000256" key="2">
    <source>
        <dbReference type="ARBA" id="ARBA00022448"/>
    </source>
</evidence>
<evidence type="ECO:0000256" key="12">
    <source>
        <dbReference type="SAM" id="Phobius"/>
    </source>
</evidence>
<dbReference type="NCBIfam" id="TIGR00830">
    <property type="entry name" value="PTBA"/>
    <property type="match status" value="1"/>
</dbReference>
<evidence type="ECO:0000259" key="14">
    <source>
        <dbReference type="PROSITE" id="PS51098"/>
    </source>
</evidence>
<reference evidence="16 17" key="1">
    <citation type="submission" date="2024-01" db="EMBL/GenBank/DDBJ databases">
        <title>Description of Olsenella sp. nov., isolated from pig feces.</title>
        <authorList>
            <person name="Chang Y.-H."/>
        </authorList>
    </citation>
    <scope>NUCLEOTIDE SEQUENCE [LARGE SCALE GENOMIC DNA]</scope>
    <source>
        <strain evidence="16 17">YH-ols2223</strain>
    </source>
</reference>
<evidence type="ECO:0000256" key="11">
    <source>
        <dbReference type="PROSITE-ProRule" id="PRU00421"/>
    </source>
</evidence>
<dbReference type="PANTHER" id="PTHR30175:SF7">
    <property type="entry name" value="NEGATIVE REGULATOR OF SACY ACTIVITY"/>
    <property type="match status" value="1"/>
</dbReference>
<evidence type="ECO:0000256" key="5">
    <source>
        <dbReference type="ARBA" id="ARBA00022679"/>
    </source>
</evidence>
<keyword evidence="3" id="KW-1003">Cell membrane</keyword>
<keyword evidence="5" id="KW-0808">Transferase</keyword>
<dbReference type="InterPro" id="IPR018113">
    <property type="entry name" value="PTrfase_EIIB_Cys"/>
</dbReference>
<feature type="domain" description="PTS EIIB type-1" evidence="14">
    <location>
        <begin position="6"/>
        <end position="89"/>
    </location>
</feature>
<comment type="subcellular location">
    <subcellularLocation>
        <location evidence="1">Cell membrane</location>
        <topology evidence="1">Multi-pass membrane protein</topology>
    </subcellularLocation>
</comment>
<dbReference type="PANTHER" id="PTHR30175">
    <property type="entry name" value="PHOSPHOTRANSFERASE SYSTEM TRANSPORT PROTEIN"/>
    <property type="match status" value="1"/>
</dbReference>
<dbReference type="NCBIfam" id="TIGR00826">
    <property type="entry name" value="EIIB_glc"/>
    <property type="match status" value="1"/>
</dbReference>
<keyword evidence="10 12" id="KW-0472">Membrane</keyword>
<organism evidence="16 17">
    <name type="scientific">Olsenella absiana</name>
    <dbReference type="NCBI Taxonomy" id="3115222"/>
    <lineage>
        <taxon>Bacteria</taxon>
        <taxon>Bacillati</taxon>
        <taxon>Actinomycetota</taxon>
        <taxon>Coriobacteriia</taxon>
        <taxon>Coriobacteriales</taxon>
        <taxon>Atopobiaceae</taxon>
        <taxon>Olsenella</taxon>
    </lineage>
</organism>
<evidence type="ECO:0000256" key="9">
    <source>
        <dbReference type="ARBA" id="ARBA00022989"/>
    </source>
</evidence>
<dbReference type="PROSITE" id="PS01035">
    <property type="entry name" value="PTS_EIIB_TYPE_1_CYS"/>
    <property type="match status" value="1"/>
</dbReference>
<comment type="caution">
    <text evidence="16">The sequence shown here is derived from an EMBL/GenBank/DDBJ whole genome shotgun (WGS) entry which is preliminary data.</text>
</comment>
<dbReference type="InterPro" id="IPR001996">
    <property type="entry name" value="PTS_IIB_1"/>
</dbReference>
<dbReference type="PROSITE" id="PS51093">
    <property type="entry name" value="PTS_EIIA_TYPE_1"/>
    <property type="match status" value="1"/>
</dbReference>
<evidence type="ECO:0000256" key="7">
    <source>
        <dbReference type="ARBA" id="ARBA00022692"/>
    </source>
</evidence>
<dbReference type="RefSeq" id="WP_330957534.1">
    <property type="nucleotide sequence ID" value="NZ_JAZGJQ010000002.1"/>
</dbReference>
<dbReference type="CDD" id="cd00212">
    <property type="entry name" value="PTS_IIB_glc"/>
    <property type="match status" value="1"/>
</dbReference>
<dbReference type="PROSITE" id="PS00371">
    <property type="entry name" value="PTS_EIIA_TYPE_1_HIS"/>
    <property type="match status" value="1"/>
</dbReference>
<name>A0ABU7R838_9ACTN</name>
<evidence type="ECO:0000256" key="6">
    <source>
        <dbReference type="ARBA" id="ARBA00022683"/>
    </source>
</evidence>
<feature type="transmembrane region" description="Helical" evidence="12">
    <location>
        <begin position="297"/>
        <end position="321"/>
    </location>
</feature>
<dbReference type="Gene3D" id="2.70.70.10">
    <property type="entry name" value="Glucose Permease (Domain IIA)"/>
    <property type="match status" value="1"/>
</dbReference>
<keyword evidence="17" id="KW-1185">Reference proteome</keyword>
<evidence type="ECO:0000256" key="10">
    <source>
        <dbReference type="ARBA" id="ARBA00023136"/>
    </source>
</evidence>
<dbReference type="PROSITE" id="PS51103">
    <property type="entry name" value="PTS_EIIC_TYPE_1"/>
    <property type="match status" value="1"/>
</dbReference>
<evidence type="ECO:0000313" key="16">
    <source>
        <dbReference type="EMBL" id="MEE6146766.1"/>
    </source>
</evidence>
<feature type="transmembrane region" description="Helical" evidence="12">
    <location>
        <begin position="148"/>
        <end position="169"/>
    </location>
</feature>